<organism evidence="2 3">
    <name type="scientific">Dunaliella salina</name>
    <name type="common">Green alga</name>
    <name type="synonym">Protococcus salinus</name>
    <dbReference type="NCBI Taxonomy" id="3046"/>
    <lineage>
        <taxon>Eukaryota</taxon>
        <taxon>Viridiplantae</taxon>
        <taxon>Chlorophyta</taxon>
        <taxon>core chlorophytes</taxon>
        <taxon>Chlorophyceae</taxon>
        <taxon>CS clade</taxon>
        <taxon>Chlamydomonadales</taxon>
        <taxon>Dunaliellaceae</taxon>
        <taxon>Dunaliella</taxon>
    </lineage>
</organism>
<keyword evidence="3" id="KW-1185">Reference proteome</keyword>
<gene>
    <name evidence="2" type="ORF">DUNSADRAFT_13495</name>
</gene>
<dbReference type="PANTHER" id="PTHR44329">
    <property type="entry name" value="SERINE/THREONINE-PROTEIN KINASE TNNI3K-RELATED"/>
    <property type="match status" value="1"/>
</dbReference>
<dbReference type="PROSITE" id="PS50011">
    <property type="entry name" value="PROTEIN_KINASE_DOM"/>
    <property type="match status" value="1"/>
</dbReference>
<dbReference type="InterPro" id="IPR051681">
    <property type="entry name" value="Ser/Thr_Kinases-Pseudokinases"/>
</dbReference>
<evidence type="ECO:0000259" key="1">
    <source>
        <dbReference type="PROSITE" id="PS50011"/>
    </source>
</evidence>
<reference evidence="2" key="1">
    <citation type="submission" date="2017-08" db="EMBL/GenBank/DDBJ databases">
        <authorList>
            <person name="Polle J.E."/>
            <person name="Barry K."/>
            <person name="Cushman J."/>
            <person name="Schmutz J."/>
            <person name="Tran D."/>
            <person name="Hathwaick L.T."/>
            <person name="Yim W.C."/>
            <person name="Jenkins J."/>
            <person name="Mckie-Krisberg Z.M."/>
            <person name="Prochnik S."/>
            <person name="Lindquist E."/>
            <person name="Dockter R.B."/>
            <person name="Adam C."/>
            <person name="Molina H."/>
            <person name="Bunkerborg J."/>
            <person name="Jin E."/>
            <person name="Buchheim M."/>
            <person name="Magnuson J."/>
        </authorList>
    </citation>
    <scope>NUCLEOTIDE SEQUENCE</scope>
    <source>
        <strain evidence="2">CCAP 19/18</strain>
    </source>
</reference>
<dbReference type="PANTHER" id="PTHR44329:SF214">
    <property type="entry name" value="PROTEIN KINASE DOMAIN-CONTAINING PROTEIN"/>
    <property type="match status" value="1"/>
</dbReference>
<name>A0ABQ7G975_DUNSA</name>
<dbReference type="SMART" id="SM00220">
    <property type="entry name" value="S_TKc"/>
    <property type="match status" value="1"/>
</dbReference>
<dbReference type="InterPro" id="IPR011009">
    <property type="entry name" value="Kinase-like_dom_sf"/>
</dbReference>
<evidence type="ECO:0000313" key="2">
    <source>
        <dbReference type="EMBL" id="KAF5831166.1"/>
    </source>
</evidence>
<evidence type="ECO:0000313" key="3">
    <source>
        <dbReference type="Proteomes" id="UP000815325"/>
    </source>
</evidence>
<accession>A0ABQ7G975</accession>
<dbReference type="Proteomes" id="UP000815325">
    <property type="component" value="Unassembled WGS sequence"/>
</dbReference>
<dbReference type="Pfam" id="PF00069">
    <property type="entry name" value="Pkinase"/>
    <property type="match status" value="1"/>
</dbReference>
<proteinExistence type="predicted"/>
<dbReference type="InterPro" id="IPR000719">
    <property type="entry name" value="Prot_kinase_dom"/>
</dbReference>
<dbReference type="Gene3D" id="1.10.510.10">
    <property type="entry name" value="Transferase(Phosphotransferase) domain 1"/>
    <property type="match status" value="1"/>
</dbReference>
<comment type="caution">
    <text evidence="2">The sequence shown here is derived from an EMBL/GenBank/DDBJ whole genome shotgun (WGS) entry which is preliminary data.</text>
</comment>
<sequence>MEELQATLEISRWCKRVVQCKGWTKMGAAESPCLIMAFYEHGTLQQLILEGSQGRPRDSDGPEDKLPLQIILRISKDVGLGISELHRGGMVNEDLKPSNVFLDGENHAVLADFGMSKFFGCAHEESMLSTKNVRGTGPFLAPEKLSDDASCTYSSPADMWSFGILLGQMVTVDMFYPYGRRITWRNVQNQLVKEKKPPSAPSIPEAPGLEQLIQSCLQLDPARRPTADEAVQVLECMEQQMQPSTNTHTPSAPLVAQQLSLANQEDNNLPPLCQPHNWEERYYIGVLQDSDAILCVLGRRCPPVTWELVKKLVDLGKVVYLVATNCGFELDEMGYFEPKGQMEREELRQEYLNMCSMPFRLVAEQMPFFCVHVPWPSRPASQRAIEMRLEANCSRFDFPALRTFLENLRTSTPEAPHPLALLAMGLALRCAPVL</sequence>
<dbReference type="SUPFAM" id="SSF56112">
    <property type="entry name" value="Protein kinase-like (PK-like)"/>
    <property type="match status" value="1"/>
</dbReference>
<protein>
    <submittedName>
        <fullName evidence="2">Kinase-like domain-containing protein</fullName>
    </submittedName>
</protein>
<feature type="non-terminal residue" evidence="2">
    <location>
        <position position="434"/>
    </location>
</feature>
<dbReference type="EMBL" id="MU069970">
    <property type="protein sequence ID" value="KAF5831166.1"/>
    <property type="molecule type" value="Genomic_DNA"/>
</dbReference>
<feature type="domain" description="Protein kinase" evidence="1">
    <location>
        <begin position="1"/>
        <end position="237"/>
    </location>
</feature>